<keyword evidence="3" id="KW-1185">Reference proteome</keyword>
<evidence type="ECO:0000313" key="2">
    <source>
        <dbReference type="EMBL" id="AOR77201.1"/>
    </source>
</evidence>
<proteinExistence type="predicted"/>
<dbReference type="Proteomes" id="UP000094626">
    <property type="component" value="Chromosome"/>
</dbReference>
<feature type="compositionally biased region" description="Basic and acidic residues" evidence="1">
    <location>
        <begin position="47"/>
        <end position="60"/>
    </location>
</feature>
<name>A0A1D8A515_9SPHN</name>
<feature type="region of interest" description="Disordered" evidence="1">
    <location>
        <begin position="47"/>
        <end position="71"/>
    </location>
</feature>
<gene>
    <name evidence="2" type="ORF">BES08_10905</name>
</gene>
<organism evidence="2 3">
    <name type="scientific">Novosphingobium resinovorum</name>
    <dbReference type="NCBI Taxonomy" id="158500"/>
    <lineage>
        <taxon>Bacteria</taxon>
        <taxon>Pseudomonadati</taxon>
        <taxon>Pseudomonadota</taxon>
        <taxon>Alphaproteobacteria</taxon>
        <taxon>Sphingomonadales</taxon>
        <taxon>Sphingomonadaceae</taxon>
        <taxon>Novosphingobium</taxon>
    </lineage>
</organism>
<accession>A0A1D8A515</accession>
<evidence type="ECO:0000313" key="3">
    <source>
        <dbReference type="Proteomes" id="UP000094626"/>
    </source>
</evidence>
<dbReference type="KEGG" id="nre:BES08_10905"/>
<protein>
    <submittedName>
        <fullName evidence="2">Uncharacterized protein</fullName>
    </submittedName>
</protein>
<dbReference type="AlphaFoldDB" id="A0A1D8A515"/>
<sequence>MKRDALRHDRWLASAALLADVQVSPLFDAITAMRGCKTSEIEEVDHRGAAADMMKPEMLRPSRGAASAESDQRIREMIREEIIDFAVMQGGASEVMRERIRGWITADWDRFRISSASRGMGA</sequence>
<evidence type="ECO:0000256" key="1">
    <source>
        <dbReference type="SAM" id="MobiDB-lite"/>
    </source>
</evidence>
<reference evidence="3" key="1">
    <citation type="journal article" date="2017" name="J. Biotechnol.">
        <title>Complete genome sequence of Novosphingobium resinovorum SA1, a versatile xenobiotic-degrading bacterium capable of utilizing sulfanilic acid.</title>
        <authorList>
            <person name="Hegedus B."/>
            <person name="Kos P.B."/>
            <person name="Balint B."/>
            <person name="Maroti G."/>
            <person name="Gan H.M."/>
            <person name="Perei K."/>
            <person name="Rakhely G."/>
        </authorList>
    </citation>
    <scope>NUCLEOTIDE SEQUENCE [LARGE SCALE GENOMIC DNA]</scope>
    <source>
        <strain evidence="3">SA1</strain>
    </source>
</reference>
<dbReference type="EMBL" id="CP017075">
    <property type="protein sequence ID" value="AOR77201.1"/>
    <property type="molecule type" value="Genomic_DNA"/>
</dbReference>